<reference evidence="1 2" key="1">
    <citation type="journal article" date="2009" name="Stand. Genomic Sci.">
        <title>Complete genome sequence of Stackebrandtia nassauensis type strain (LLR-40K-21).</title>
        <authorList>
            <person name="Munk C."/>
            <person name="Lapidus A."/>
            <person name="Copeland A."/>
            <person name="Jando M."/>
            <person name="Mayilraj S."/>
            <person name="Glavina Del Rio T."/>
            <person name="Nolan M."/>
            <person name="Chen F."/>
            <person name="Lucas S."/>
            <person name="Tice H."/>
            <person name="Cheng J.F."/>
            <person name="Han C."/>
            <person name="Detter J.C."/>
            <person name="Bruce D."/>
            <person name="Goodwin L."/>
            <person name="Chain P."/>
            <person name="Pitluck S."/>
            <person name="Goker M."/>
            <person name="Ovchinikova G."/>
            <person name="Pati A."/>
            <person name="Ivanova N."/>
            <person name="Mavromatis K."/>
            <person name="Chen A."/>
            <person name="Palaniappan K."/>
            <person name="Land M."/>
            <person name="Hauser L."/>
            <person name="Chang Y.J."/>
            <person name="Jeffries C.D."/>
            <person name="Bristow J."/>
            <person name="Eisen J.A."/>
            <person name="Markowitz V."/>
            <person name="Hugenholtz P."/>
            <person name="Kyrpides N.C."/>
            <person name="Klenk H.P."/>
        </authorList>
    </citation>
    <scope>NUCLEOTIDE SEQUENCE [LARGE SCALE GENOMIC DNA]</scope>
    <source>
        <strain evidence="2">DSM 44728 / CIP 108903 / NRRL B-16338 / NBRC 102104 / LLR-40K-21</strain>
    </source>
</reference>
<sequence length="181" mass="20867">MSVMADRLDNMDITVSSPDGNIEGRYRRRGELTLEFRGDAYEQYRQHTLEHQLARLATLLWTGYQREYDAAVSEVVGHPVKDERHLWDANRRRYREAQRATAASGMSAGGRVYIENTGMLSWHVVIRDGTLGELTAAEFASECLSAFDALWRDYRSKMAALRAEHYGLSFASKRRERQPRH</sequence>
<dbReference type="STRING" id="446470.Snas_4195"/>
<evidence type="ECO:0000313" key="2">
    <source>
        <dbReference type="Proteomes" id="UP000000844"/>
    </source>
</evidence>
<dbReference type="KEGG" id="sna:Snas_4195"/>
<accession>D3Q2B2</accession>
<dbReference type="eggNOG" id="ENOG5032VCE">
    <property type="taxonomic scope" value="Bacteria"/>
</dbReference>
<dbReference type="Proteomes" id="UP000000844">
    <property type="component" value="Chromosome"/>
</dbReference>
<dbReference type="RefSeq" id="WP_013019416.1">
    <property type="nucleotide sequence ID" value="NC_013947.1"/>
</dbReference>
<dbReference type="OrthoDB" id="3679680at2"/>
<name>D3Q2B2_STANL</name>
<keyword evidence="2" id="KW-1185">Reference proteome</keyword>
<evidence type="ECO:0000313" key="1">
    <source>
        <dbReference type="EMBL" id="ADD43845.1"/>
    </source>
</evidence>
<gene>
    <name evidence="1" type="ordered locus">Snas_4195</name>
</gene>
<dbReference type="AlphaFoldDB" id="D3Q2B2"/>
<protein>
    <submittedName>
        <fullName evidence="1">Uncharacterized protein</fullName>
    </submittedName>
</protein>
<organism evidence="1 2">
    <name type="scientific">Stackebrandtia nassauensis (strain DSM 44728 / CIP 108903 / NRRL B-16338 / NBRC 102104 / LLR-40K-21)</name>
    <dbReference type="NCBI Taxonomy" id="446470"/>
    <lineage>
        <taxon>Bacteria</taxon>
        <taxon>Bacillati</taxon>
        <taxon>Actinomycetota</taxon>
        <taxon>Actinomycetes</taxon>
        <taxon>Glycomycetales</taxon>
        <taxon>Glycomycetaceae</taxon>
        <taxon>Stackebrandtia</taxon>
    </lineage>
</organism>
<proteinExistence type="predicted"/>
<dbReference type="HOGENOM" id="CLU_121293_0_0_11"/>
<dbReference type="EMBL" id="CP001778">
    <property type="protein sequence ID" value="ADD43845.1"/>
    <property type="molecule type" value="Genomic_DNA"/>
</dbReference>